<dbReference type="GeneID" id="54547202"/>
<reference evidence="1" key="1">
    <citation type="journal article" date="2020" name="Stud. Mycol.">
        <title>101 Dothideomycetes genomes: a test case for predicting lifestyles and emergence of pathogens.</title>
        <authorList>
            <person name="Haridas S."/>
            <person name="Albert R."/>
            <person name="Binder M."/>
            <person name="Bloem J."/>
            <person name="Labutti K."/>
            <person name="Salamov A."/>
            <person name="Andreopoulos B."/>
            <person name="Baker S."/>
            <person name="Barry K."/>
            <person name="Bills G."/>
            <person name="Bluhm B."/>
            <person name="Cannon C."/>
            <person name="Castanera R."/>
            <person name="Culley D."/>
            <person name="Daum C."/>
            <person name="Ezra D."/>
            <person name="Gonzalez J."/>
            <person name="Henrissat B."/>
            <person name="Kuo A."/>
            <person name="Liang C."/>
            <person name="Lipzen A."/>
            <person name="Lutzoni F."/>
            <person name="Magnuson J."/>
            <person name="Mondo S."/>
            <person name="Nolan M."/>
            <person name="Ohm R."/>
            <person name="Pangilinan J."/>
            <person name="Park H.-J."/>
            <person name="Ramirez L."/>
            <person name="Alfaro M."/>
            <person name="Sun H."/>
            <person name="Tritt A."/>
            <person name="Yoshinaga Y."/>
            <person name="Zwiers L.-H."/>
            <person name="Turgeon B."/>
            <person name="Goodwin S."/>
            <person name="Spatafora J."/>
            <person name="Crous P."/>
            <person name="Grigoriev I."/>
        </authorList>
    </citation>
    <scope>NUCLEOTIDE SEQUENCE</scope>
    <source>
        <strain evidence="1">CBS 379.55</strain>
    </source>
</reference>
<sequence>MTLAIYPIDRIDVSRDHNTQRTVDRVSLALQVRWCVLWTRGVWGGAGSRAVGRTRLGAQMLHCQHPAWRWSIFVTCMVQKRLKRMVVVVVLLVVVTSWDWTKDAVVEEYCWTVRLAPLLCIHDLRDYYGV</sequence>
<accession>A0A6A6J6C0</accession>
<dbReference type="RefSeq" id="XP_033649514.1">
    <property type="nucleotide sequence ID" value="XM_033794027.1"/>
</dbReference>
<dbReference type="EMBL" id="ML986529">
    <property type="protein sequence ID" value="KAF2271975.1"/>
    <property type="molecule type" value="Genomic_DNA"/>
</dbReference>
<dbReference type="AlphaFoldDB" id="A0A6A6J6C0"/>
<gene>
    <name evidence="1" type="ORF">EI97DRAFT_238611</name>
</gene>
<evidence type="ECO:0000313" key="2">
    <source>
        <dbReference type="Proteomes" id="UP000800097"/>
    </source>
</evidence>
<name>A0A6A6J6C0_WESOR</name>
<proteinExistence type="predicted"/>
<protein>
    <submittedName>
        <fullName evidence="1">Uncharacterized protein</fullName>
    </submittedName>
</protein>
<keyword evidence="2" id="KW-1185">Reference proteome</keyword>
<dbReference type="Proteomes" id="UP000800097">
    <property type="component" value="Unassembled WGS sequence"/>
</dbReference>
<evidence type="ECO:0000313" key="1">
    <source>
        <dbReference type="EMBL" id="KAF2271975.1"/>
    </source>
</evidence>
<organism evidence="1 2">
    <name type="scientific">Westerdykella ornata</name>
    <dbReference type="NCBI Taxonomy" id="318751"/>
    <lineage>
        <taxon>Eukaryota</taxon>
        <taxon>Fungi</taxon>
        <taxon>Dikarya</taxon>
        <taxon>Ascomycota</taxon>
        <taxon>Pezizomycotina</taxon>
        <taxon>Dothideomycetes</taxon>
        <taxon>Pleosporomycetidae</taxon>
        <taxon>Pleosporales</taxon>
        <taxon>Sporormiaceae</taxon>
        <taxon>Westerdykella</taxon>
    </lineage>
</organism>